<dbReference type="Pfam" id="PF00126">
    <property type="entry name" value="HTH_1"/>
    <property type="match status" value="1"/>
</dbReference>
<protein>
    <submittedName>
        <fullName evidence="6">LysR family transcriptional regulator</fullName>
    </submittedName>
</protein>
<dbReference type="AlphaFoldDB" id="A0A1T0CNR9"/>
<dbReference type="RefSeq" id="WP_078318293.1">
    <property type="nucleotide sequence ID" value="NZ_MUYV01000011.1"/>
</dbReference>
<dbReference type="GO" id="GO:0043565">
    <property type="term" value="F:sequence-specific DNA binding"/>
    <property type="evidence" value="ECO:0007669"/>
    <property type="project" value="TreeGrafter"/>
</dbReference>
<dbReference type="PANTHER" id="PTHR30537">
    <property type="entry name" value="HTH-TYPE TRANSCRIPTIONAL REGULATOR"/>
    <property type="match status" value="1"/>
</dbReference>
<dbReference type="Gene3D" id="1.10.10.10">
    <property type="entry name" value="Winged helix-like DNA-binding domain superfamily/Winged helix DNA-binding domain"/>
    <property type="match status" value="1"/>
</dbReference>
<dbReference type="Gene3D" id="3.40.190.290">
    <property type="match status" value="1"/>
</dbReference>
<evidence type="ECO:0000259" key="5">
    <source>
        <dbReference type="PROSITE" id="PS50931"/>
    </source>
</evidence>
<keyword evidence="4" id="KW-0804">Transcription</keyword>
<dbReference type="GO" id="GO:0003700">
    <property type="term" value="F:DNA-binding transcription factor activity"/>
    <property type="evidence" value="ECO:0007669"/>
    <property type="project" value="InterPro"/>
</dbReference>
<dbReference type="SUPFAM" id="SSF46785">
    <property type="entry name" value="Winged helix' DNA-binding domain"/>
    <property type="match status" value="1"/>
</dbReference>
<dbReference type="InterPro" id="IPR036390">
    <property type="entry name" value="WH_DNA-bd_sf"/>
</dbReference>
<dbReference type="InterPro" id="IPR005119">
    <property type="entry name" value="LysR_subst-bd"/>
</dbReference>
<dbReference type="GO" id="GO:0006351">
    <property type="term" value="P:DNA-templated transcription"/>
    <property type="evidence" value="ECO:0007669"/>
    <property type="project" value="TreeGrafter"/>
</dbReference>
<proteinExistence type="inferred from homology"/>
<evidence type="ECO:0000313" key="7">
    <source>
        <dbReference type="Proteomes" id="UP000190683"/>
    </source>
</evidence>
<dbReference type="FunFam" id="1.10.10.10:FF:000001">
    <property type="entry name" value="LysR family transcriptional regulator"/>
    <property type="match status" value="1"/>
</dbReference>
<dbReference type="SUPFAM" id="SSF53850">
    <property type="entry name" value="Periplasmic binding protein-like II"/>
    <property type="match status" value="1"/>
</dbReference>
<comment type="caution">
    <text evidence="6">The sequence shown here is derived from an EMBL/GenBank/DDBJ whole genome shotgun (WGS) entry which is preliminary data.</text>
</comment>
<accession>A0A1T0CNR9</accession>
<name>A0A1T0CNR9_9GAMM</name>
<gene>
    <name evidence="6" type="ORF">B0681_08450</name>
</gene>
<keyword evidence="7" id="KW-1185">Reference proteome</keyword>
<evidence type="ECO:0000313" key="6">
    <source>
        <dbReference type="EMBL" id="OOS23978.1"/>
    </source>
</evidence>
<dbReference type="InterPro" id="IPR000847">
    <property type="entry name" value="LysR_HTH_N"/>
</dbReference>
<dbReference type="InterPro" id="IPR036388">
    <property type="entry name" value="WH-like_DNA-bd_sf"/>
</dbReference>
<evidence type="ECO:0000256" key="2">
    <source>
        <dbReference type="ARBA" id="ARBA00023015"/>
    </source>
</evidence>
<evidence type="ECO:0000256" key="1">
    <source>
        <dbReference type="ARBA" id="ARBA00009437"/>
    </source>
</evidence>
<comment type="similarity">
    <text evidence="1">Belongs to the LysR transcriptional regulatory family.</text>
</comment>
<dbReference type="Pfam" id="PF03466">
    <property type="entry name" value="LysR_substrate"/>
    <property type="match status" value="1"/>
</dbReference>
<dbReference type="STRING" id="573983.B0681_08450"/>
<dbReference type="InterPro" id="IPR058163">
    <property type="entry name" value="LysR-type_TF_proteobact-type"/>
</dbReference>
<feature type="domain" description="HTH lysR-type" evidence="5">
    <location>
        <begin position="1"/>
        <end position="59"/>
    </location>
</feature>
<evidence type="ECO:0000256" key="4">
    <source>
        <dbReference type="ARBA" id="ARBA00023163"/>
    </source>
</evidence>
<dbReference type="EMBL" id="MUYV01000011">
    <property type="protein sequence ID" value="OOS23978.1"/>
    <property type="molecule type" value="Genomic_DNA"/>
</dbReference>
<organism evidence="6 7">
    <name type="scientific">Moraxella porci DSM 25326</name>
    <dbReference type="NCBI Taxonomy" id="573983"/>
    <lineage>
        <taxon>Bacteria</taxon>
        <taxon>Pseudomonadati</taxon>
        <taxon>Pseudomonadota</taxon>
        <taxon>Gammaproteobacteria</taxon>
        <taxon>Moraxellales</taxon>
        <taxon>Moraxellaceae</taxon>
        <taxon>Moraxella</taxon>
    </lineage>
</organism>
<dbReference type="PANTHER" id="PTHR30537:SF35">
    <property type="entry name" value="TRANSCRIPTIONAL REGULATORY PROTEIN"/>
    <property type="match status" value="1"/>
</dbReference>
<sequence>MDKLTAIKVFLSVAETGSFTATADRLDMSKPMITRHIALMEEWLNARLFQRTTRQVQLTDAGEQAVIVCQKMLALSIELEQELSAQQGDLRGNIRLSSSGSFGTTHLTKAVNVFLREHPNLNIHLELSDKLLDLVAERIDLAVRITNQPDPNLVARKLADCHSLIVATPEYLAWFGTPQHPEDLRHHRYLTHANINRKEWYFYQENQEVVLELTSQLTTNETTVLLNSVLSHSGVAMLPKYLLEDYLQTGQLTAVLTDWQLPKFTIYLLYPSRHKLPLAVRRLVDFLVGYFEDRAW</sequence>
<reference evidence="6 7" key="1">
    <citation type="submission" date="2017-02" db="EMBL/GenBank/DDBJ databases">
        <title>Draft genome sequence of Moraxella porci CCUG 54912T type strain.</title>
        <authorList>
            <person name="Salva-Serra F."/>
            <person name="Engstrom-Jakobsson H."/>
            <person name="Thorell K."/>
            <person name="Jaen-Luchoro D."/>
            <person name="Gonzales-Siles L."/>
            <person name="Karlsson R."/>
            <person name="Yazdan S."/>
            <person name="Boulund F."/>
            <person name="Johnning A."/>
            <person name="Engstrand L."/>
            <person name="Kristiansson E."/>
            <person name="Moore E."/>
        </authorList>
    </citation>
    <scope>NUCLEOTIDE SEQUENCE [LARGE SCALE GENOMIC DNA]</scope>
    <source>
        <strain evidence="6 7">CCUG 54912</strain>
    </source>
</reference>
<keyword evidence="2" id="KW-0805">Transcription regulation</keyword>
<evidence type="ECO:0000256" key="3">
    <source>
        <dbReference type="ARBA" id="ARBA00023125"/>
    </source>
</evidence>
<dbReference type="PROSITE" id="PS50931">
    <property type="entry name" value="HTH_LYSR"/>
    <property type="match status" value="1"/>
</dbReference>
<dbReference type="Proteomes" id="UP000190683">
    <property type="component" value="Unassembled WGS sequence"/>
</dbReference>
<keyword evidence="3" id="KW-0238">DNA-binding</keyword>
<dbReference type="CDD" id="cd08422">
    <property type="entry name" value="PBP2_CrgA_like"/>
    <property type="match status" value="1"/>
</dbReference>